<protein>
    <submittedName>
        <fullName evidence="1">HAD hydrolase, IA, variant 1 family protein</fullName>
    </submittedName>
</protein>
<evidence type="ECO:0000313" key="2">
    <source>
        <dbReference type="Proteomes" id="UP000074561"/>
    </source>
</evidence>
<dbReference type="InterPro" id="IPR006439">
    <property type="entry name" value="HAD-SF_hydro_IA"/>
</dbReference>
<dbReference type="STRING" id="279113.CPter91_2116"/>
<dbReference type="InterPro" id="IPR023214">
    <property type="entry name" value="HAD_sf"/>
</dbReference>
<dbReference type="NCBIfam" id="TIGR01509">
    <property type="entry name" value="HAD-SF-IA-v3"/>
    <property type="match status" value="1"/>
</dbReference>
<dbReference type="Gene3D" id="1.10.150.240">
    <property type="entry name" value="Putative phosphatase, domain 2"/>
    <property type="match status" value="1"/>
</dbReference>
<dbReference type="GO" id="GO:0050308">
    <property type="term" value="F:sugar-phosphatase activity"/>
    <property type="evidence" value="ECO:0007669"/>
    <property type="project" value="TreeGrafter"/>
</dbReference>
<reference evidence="1 2" key="1">
    <citation type="submission" date="2015-11" db="EMBL/GenBank/DDBJ databases">
        <title>Exploring the genomic traits of fungus-feeding bacterial genus Collimonas.</title>
        <authorList>
            <person name="Song C."/>
            <person name="Schmidt R."/>
            <person name="de Jager V."/>
            <person name="Krzyzanowska D."/>
            <person name="Jongedijk E."/>
            <person name="Cankar K."/>
            <person name="Beekwilder J."/>
            <person name="van Veen A."/>
            <person name="de Boer W."/>
            <person name="van Veen J.A."/>
            <person name="Garbeva P."/>
        </authorList>
    </citation>
    <scope>NUCLEOTIDE SEQUENCE [LARGE SCALE GENOMIC DNA]</scope>
    <source>
        <strain evidence="1 2">Ter91</strain>
    </source>
</reference>
<dbReference type="SFLD" id="SFLDG01129">
    <property type="entry name" value="C1.5:_HAD__Beta-PGM__Phosphata"/>
    <property type="match status" value="1"/>
</dbReference>
<gene>
    <name evidence="1" type="ORF">CPter91_2116</name>
</gene>
<dbReference type="EMBL" id="CP013234">
    <property type="protein sequence ID" value="AMP04484.1"/>
    <property type="molecule type" value="Genomic_DNA"/>
</dbReference>
<evidence type="ECO:0000313" key="1">
    <source>
        <dbReference type="EMBL" id="AMP04484.1"/>
    </source>
</evidence>
<dbReference type="PATRIC" id="fig|279113.9.peg.2101"/>
<keyword evidence="1" id="KW-0378">Hydrolase</keyword>
<dbReference type="PANTHER" id="PTHR43481:SF4">
    <property type="entry name" value="GLYCEROL-1-PHOSPHATE PHOSPHOHYDROLASE 1-RELATED"/>
    <property type="match status" value="1"/>
</dbReference>
<dbReference type="InterPro" id="IPR051806">
    <property type="entry name" value="HAD-like_SPP"/>
</dbReference>
<organism evidence="1 2">
    <name type="scientific">Collimonas pratensis</name>
    <dbReference type="NCBI Taxonomy" id="279113"/>
    <lineage>
        <taxon>Bacteria</taxon>
        <taxon>Pseudomonadati</taxon>
        <taxon>Pseudomonadota</taxon>
        <taxon>Betaproteobacteria</taxon>
        <taxon>Burkholderiales</taxon>
        <taxon>Oxalobacteraceae</taxon>
        <taxon>Collimonas</taxon>
    </lineage>
</organism>
<dbReference type="PANTHER" id="PTHR43481">
    <property type="entry name" value="FRUCTOSE-1-PHOSPHATE PHOSPHATASE"/>
    <property type="match status" value="1"/>
</dbReference>
<sequence>MSGSDSTAATSRYSAFLFDMDGTILNSIAAAERIWGVWALRHGLDVASFLPTIHGARAVDTVARLALPGVDPEQEAIGITLAEIADVEGIVEINGAADFLRSLPADKWAVVTSAPRDLAARRMKAAGIPVPAVLVTAEDVAAGKPHPDGYLLAASKLNVDARDCLVFEDAAVGIAAGEAAGATVMVVTATHFHPLASPHPSINSYETMLIEIDSDGLMLLQERGA</sequence>
<dbReference type="Proteomes" id="UP000074561">
    <property type="component" value="Chromosome"/>
</dbReference>
<dbReference type="OrthoDB" id="5293434at2"/>
<dbReference type="InterPro" id="IPR023198">
    <property type="entry name" value="PGP-like_dom2"/>
</dbReference>
<dbReference type="SFLD" id="SFLDS00003">
    <property type="entry name" value="Haloacid_Dehalogenase"/>
    <property type="match status" value="1"/>
</dbReference>
<dbReference type="AlphaFoldDB" id="A0A127Q373"/>
<dbReference type="RefSeq" id="WP_061939748.1">
    <property type="nucleotide sequence ID" value="NZ_CP013234.1"/>
</dbReference>
<dbReference type="PROSITE" id="PS01228">
    <property type="entry name" value="COF_1"/>
    <property type="match status" value="1"/>
</dbReference>
<dbReference type="Gene3D" id="3.40.50.1000">
    <property type="entry name" value="HAD superfamily/HAD-like"/>
    <property type="match status" value="1"/>
</dbReference>
<dbReference type="KEGG" id="cpra:CPter91_2116"/>
<dbReference type="SUPFAM" id="SSF56784">
    <property type="entry name" value="HAD-like"/>
    <property type="match status" value="1"/>
</dbReference>
<accession>A0A127Q373</accession>
<name>A0A127Q373_9BURK</name>
<dbReference type="InterPro" id="IPR036412">
    <property type="entry name" value="HAD-like_sf"/>
</dbReference>
<dbReference type="Pfam" id="PF00702">
    <property type="entry name" value="Hydrolase"/>
    <property type="match status" value="1"/>
</dbReference>
<proteinExistence type="predicted"/>